<protein>
    <submittedName>
        <fullName evidence="4">GPALPP motifs-containing protein 1</fullName>
    </submittedName>
</protein>
<proteinExistence type="predicted"/>
<dbReference type="WBParaSite" id="EVEC_0000806201-mRNA-1">
    <property type="protein sequence ID" value="EVEC_0000806201-mRNA-1"/>
    <property type="gene ID" value="EVEC_0000806201"/>
</dbReference>
<dbReference type="EMBL" id="UXUI01008972">
    <property type="protein sequence ID" value="VDD92795.1"/>
    <property type="molecule type" value="Genomic_DNA"/>
</dbReference>
<evidence type="ECO:0000313" key="2">
    <source>
        <dbReference type="EMBL" id="VDD92795.1"/>
    </source>
</evidence>
<organism evidence="4">
    <name type="scientific">Enterobius vermicularis</name>
    <name type="common">Human pinworm</name>
    <dbReference type="NCBI Taxonomy" id="51028"/>
    <lineage>
        <taxon>Eukaryota</taxon>
        <taxon>Metazoa</taxon>
        <taxon>Ecdysozoa</taxon>
        <taxon>Nematoda</taxon>
        <taxon>Chromadorea</taxon>
        <taxon>Rhabditida</taxon>
        <taxon>Spirurina</taxon>
        <taxon>Oxyuridomorpha</taxon>
        <taxon>Oxyuroidea</taxon>
        <taxon>Oxyuridae</taxon>
        <taxon>Enterobius</taxon>
    </lineage>
</organism>
<name>A0A0N4VBY9_ENTVE</name>
<reference evidence="4" key="1">
    <citation type="submission" date="2017-02" db="UniProtKB">
        <authorList>
            <consortium name="WormBaseParasite"/>
        </authorList>
    </citation>
    <scope>IDENTIFICATION</scope>
</reference>
<evidence type="ECO:0000256" key="1">
    <source>
        <dbReference type="SAM" id="MobiDB-lite"/>
    </source>
</evidence>
<sequence>MAAEERKTTAEDQLAMFSRAAKSGDRKTDEDWVVDDVLLSHKRRRKHEEKDERKKNLKIIQGSLTHLN</sequence>
<dbReference type="OrthoDB" id="2113965at2759"/>
<evidence type="ECO:0000313" key="3">
    <source>
        <dbReference type="Proteomes" id="UP000274131"/>
    </source>
</evidence>
<keyword evidence="3" id="KW-1185">Reference proteome</keyword>
<evidence type="ECO:0000313" key="4">
    <source>
        <dbReference type="WBParaSite" id="EVEC_0000806201-mRNA-1"/>
    </source>
</evidence>
<feature type="region of interest" description="Disordered" evidence="1">
    <location>
        <begin position="43"/>
        <end position="68"/>
    </location>
</feature>
<dbReference type="Proteomes" id="UP000274131">
    <property type="component" value="Unassembled WGS sequence"/>
</dbReference>
<gene>
    <name evidence="2" type="ORF">EVEC_LOCUS7546</name>
</gene>
<reference evidence="2 3" key="2">
    <citation type="submission" date="2018-10" db="EMBL/GenBank/DDBJ databases">
        <authorList>
            <consortium name="Pathogen Informatics"/>
        </authorList>
    </citation>
    <scope>NUCLEOTIDE SEQUENCE [LARGE SCALE GENOMIC DNA]</scope>
</reference>
<dbReference type="AlphaFoldDB" id="A0A0N4VBY9"/>
<accession>A0A0N4VBY9</accession>